<dbReference type="EMBL" id="JACGWN010000005">
    <property type="protein sequence ID" value="KAL0449148.1"/>
    <property type="molecule type" value="Genomic_DNA"/>
</dbReference>
<name>A0AAW2X5N5_9LAMI</name>
<sequence>MRGFMTEYYNWTSHGEEGVSEYFEAAAVPLVSEEPGPAAHVEANNHPHWVDEQHMDLAQTMVFYAVGPSYFSSSHDGVPDDDTRYKLTRGQDPRRKKSPYAVLRYLPLIPHLQRLYSSRATTEHMTWHATHQTEEGSMCHPSDAEAWKQFDQMYHDYAEEPRNVWLGLCTDGFAPQGQYGRTIDIGPLSLHRTIFPMRLIDVYLESLIEELLQLWHVGVRTTIGRRATLNATDFLPEHHPYRRNKKSITKNRVENKVARPRLSGDQLLDWFADISPAVEMPLSLPEGYGSDHK</sequence>
<dbReference type="PANTHER" id="PTHR10775">
    <property type="entry name" value="OS08G0208400 PROTEIN"/>
    <property type="match status" value="1"/>
</dbReference>
<dbReference type="Pfam" id="PF02992">
    <property type="entry name" value="Transposase_21"/>
    <property type="match status" value="1"/>
</dbReference>
<dbReference type="PANTHER" id="PTHR10775:SF185">
    <property type="entry name" value="OS08G0208400 PROTEIN"/>
    <property type="match status" value="1"/>
</dbReference>
<feature type="compositionally biased region" description="Basic and acidic residues" evidence="1">
    <location>
        <begin position="77"/>
        <end position="93"/>
    </location>
</feature>
<comment type="caution">
    <text evidence="2">The sequence shown here is derived from an EMBL/GenBank/DDBJ whole genome shotgun (WGS) entry which is preliminary data.</text>
</comment>
<protein>
    <submittedName>
        <fullName evidence="2">Uncharacterized protein</fullName>
    </submittedName>
</protein>
<dbReference type="InterPro" id="IPR004242">
    <property type="entry name" value="Transposase_21"/>
</dbReference>
<gene>
    <name evidence="2" type="ORF">Slati_1471200</name>
</gene>
<reference evidence="2" key="2">
    <citation type="journal article" date="2024" name="Plant">
        <title>Genomic evolution and insights into agronomic trait innovations of Sesamum species.</title>
        <authorList>
            <person name="Miao H."/>
            <person name="Wang L."/>
            <person name="Qu L."/>
            <person name="Liu H."/>
            <person name="Sun Y."/>
            <person name="Le M."/>
            <person name="Wang Q."/>
            <person name="Wei S."/>
            <person name="Zheng Y."/>
            <person name="Lin W."/>
            <person name="Duan Y."/>
            <person name="Cao H."/>
            <person name="Xiong S."/>
            <person name="Wang X."/>
            <person name="Wei L."/>
            <person name="Li C."/>
            <person name="Ma Q."/>
            <person name="Ju M."/>
            <person name="Zhao R."/>
            <person name="Li G."/>
            <person name="Mu C."/>
            <person name="Tian Q."/>
            <person name="Mei H."/>
            <person name="Zhang T."/>
            <person name="Gao T."/>
            <person name="Zhang H."/>
        </authorList>
    </citation>
    <scope>NUCLEOTIDE SEQUENCE</scope>
    <source>
        <strain evidence="2">KEN1</strain>
    </source>
</reference>
<evidence type="ECO:0000313" key="2">
    <source>
        <dbReference type="EMBL" id="KAL0449148.1"/>
    </source>
</evidence>
<proteinExistence type="predicted"/>
<dbReference type="AlphaFoldDB" id="A0AAW2X5N5"/>
<accession>A0AAW2X5N5</accession>
<feature type="region of interest" description="Disordered" evidence="1">
    <location>
        <begin position="75"/>
        <end position="95"/>
    </location>
</feature>
<evidence type="ECO:0000256" key="1">
    <source>
        <dbReference type="SAM" id="MobiDB-lite"/>
    </source>
</evidence>
<organism evidence="2">
    <name type="scientific">Sesamum latifolium</name>
    <dbReference type="NCBI Taxonomy" id="2727402"/>
    <lineage>
        <taxon>Eukaryota</taxon>
        <taxon>Viridiplantae</taxon>
        <taxon>Streptophyta</taxon>
        <taxon>Embryophyta</taxon>
        <taxon>Tracheophyta</taxon>
        <taxon>Spermatophyta</taxon>
        <taxon>Magnoliopsida</taxon>
        <taxon>eudicotyledons</taxon>
        <taxon>Gunneridae</taxon>
        <taxon>Pentapetalae</taxon>
        <taxon>asterids</taxon>
        <taxon>lamiids</taxon>
        <taxon>Lamiales</taxon>
        <taxon>Pedaliaceae</taxon>
        <taxon>Sesamum</taxon>
    </lineage>
</organism>
<reference evidence="2" key="1">
    <citation type="submission" date="2020-06" db="EMBL/GenBank/DDBJ databases">
        <authorList>
            <person name="Li T."/>
            <person name="Hu X."/>
            <person name="Zhang T."/>
            <person name="Song X."/>
            <person name="Zhang H."/>
            <person name="Dai N."/>
            <person name="Sheng W."/>
            <person name="Hou X."/>
            <person name="Wei L."/>
        </authorList>
    </citation>
    <scope>NUCLEOTIDE SEQUENCE</scope>
    <source>
        <strain evidence="2">KEN1</strain>
        <tissue evidence="2">Leaf</tissue>
    </source>
</reference>